<dbReference type="InterPro" id="IPR046346">
    <property type="entry name" value="Aminoacid_DH-like_N_sf"/>
</dbReference>
<dbReference type="EMBL" id="ML994446">
    <property type="protein sequence ID" value="KAF2196205.1"/>
    <property type="molecule type" value="Genomic_DNA"/>
</dbReference>
<protein>
    <recommendedName>
        <fullName evidence="1">Shikimate dehydrogenase substrate binding N-terminal domain-containing protein</fullName>
    </recommendedName>
</protein>
<organism evidence="2 3">
    <name type="scientific">Delitschia confertaspora ATCC 74209</name>
    <dbReference type="NCBI Taxonomy" id="1513339"/>
    <lineage>
        <taxon>Eukaryota</taxon>
        <taxon>Fungi</taxon>
        <taxon>Dikarya</taxon>
        <taxon>Ascomycota</taxon>
        <taxon>Pezizomycotina</taxon>
        <taxon>Dothideomycetes</taxon>
        <taxon>Pleosporomycetidae</taxon>
        <taxon>Pleosporales</taxon>
        <taxon>Delitschiaceae</taxon>
        <taxon>Delitschia</taxon>
    </lineage>
</organism>
<dbReference type="Proteomes" id="UP000799536">
    <property type="component" value="Unassembled WGS sequence"/>
</dbReference>
<gene>
    <name evidence="2" type="ORF">GQ43DRAFT_436211</name>
</gene>
<dbReference type="Pfam" id="PF08501">
    <property type="entry name" value="Shikimate_dh_N"/>
    <property type="match status" value="1"/>
</dbReference>
<dbReference type="GO" id="GO:0009423">
    <property type="term" value="P:chorismate biosynthetic process"/>
    <property type="evidence" value="ECO:0007669"/>
    <property type="project" value="TreeGrafter"/>
</dbReference>
<keyword evidence="3" id="KW-1185">Reference proteome</keyword>
<dbReference type="InterPro" id="IPR022893">
    <property type="entry name" value="Shikimate_DH_fam"/>
</dbReference>
<comment type="caution">
    <text evidence="2">The sequence shown here is derived from an EMBL/GenBank/DDBJ whole genome shotgun (WGS) entry which is preliminary data.</text>
</comment>
<reference evidence="2" key="1">
    <citation type="journal article" date="2020" name="Stud. Mycol.">
        <title>101 Dothideomycetes genomes: a test case for predicting lifestyles and emergence of pathogens.</title>
        <authorList>
            <person name="Haridas S."/>
            <person name="Albert R."/>
            <person name="Binder M."/>
            <person name="Bloem J."/>
            <person name="Labutti K."/>
            <person name="Salamov A."/>
            <person name="Andreopoulos B."/>
            <person name="Baker S."/>
            <person name="Barry K."/>
            <person name="Bills G."/>
            <person name="Bluhm B."/>
            <person name="Cannon C."/>
            <person name="Castanera R."/>
            <person name="Culley D."/>
            <person name="Daum C."/>
            <person name="Ezra D."/>
            <person name="Gonzalez J."/>
            <person name="Henrissat B."/>
            <person name="Kuo A."/>
            <person name="Liang C."/>
            <person name="Lipzen A."/>
            <person name="Lutzoni F."/>
            <person name="Magnuson J."/>
            <person name="Mondo S."/>
            <person name="Nolan M."/>
            <person name="Ohm R."/>
            <person name="Pangilinan J."/>
            <person name="Park H.-J."/>
            <person name="Ramirez L."/>
            <person name="Alfaro M."/>
            <person name="Sun H."/>
            <person name="Tritt A."/>
            <person name="Yoshinaga Y."/>
            <person name="Zwiers L.-H."/>
            <person name="Turgeon B."/>
            <person name="Goodwin S."/>
            <person name="Spatafora J."/>
            <person name="Crous P."/>
            <person name="Grigoriev I."/>
        </authorList>
    </citation>
    <scope>NUCLEOTIDE SEQUENCE</scope>
    <source>
        <strain evidence="2">ATCC 74209</strain>
    </source>
</reference>
<sequence>MSVCKVNVKQALNVGGQFVVGPFGDKVDWNWNEVLIGSNVLHFGYGIVGSAFQEATGLSTASYRKQHGSAKYNQTQEELLKPVLTSYDKGNIIVCNGSSMERSGQALLQDYARTHPPYIRSWEGSRIIGLLNISGEIFRRSSNYEFYNLSETQAMLPSTSENQNCVTPFLTLKYTERNFLNFLSLITKNHQLHQNLPENTTPSESGCPLSDVSIELRKYTYAVKVPFSALLSEDTDIEGSEVGVDVFEITVDHEEVPDFDFQYQDISTEKLARISRSVSKVRRGALVPIIYHVITLGHYNASSLYLEHLGLFEPTLTNVIPESLKVKVDLAEQAKRTPDLPLITARDATKALCTSFILDPMQFYIIGASSGYSLSTKMHNTAYEALGMPHNFQALQTWTLNSLKALVSNLCFGGAAVSLPFKIEVISMTESISLQASAIDAVNTIVPVRHLKEDGSIPGNLELLHERHRAGPVKNMAIFNHTISNAEKVVTHFMSLVNTSSNTRLLPSIIHQGQPPAFRILTSRDEAYGRKTSAPQL</sequence>
<name>A0A9P4MTK2_9PLEO</name>
<dbReference type="PANTHER" id="PTHR21089:SF1">
    <property type="entry name" value="BIFUNCTIONAL 3-DEHYDROQUINATE DEHYDRATASE_SHIKIMATE DEHYDROGENASE, CHLOROPLASTIC"/>
    <property type="match status" value="1"/>
</dbReference>
<accession>A0A9P4MTK2</accession>
<dbReference type="PANTHER" id="PTHR21089">
    <property type="entry name" value="SHIKIMATE DEHYDROGENASE"/>
    <property type="match status" value="1"/>
</dbReference>
<dbReference type="GO" id="GO:0019632">
    <property type="term" value="P:shikimate metabolic process"/>
    <property type="evidence" value="ECO:0007669"/>
    <property type="project" value="TreeGrafter"/>
</dbReference>
<dbReference type="SUPFAM" id="SSF53223">
    <property type="entry name" value="Aminoacid dehydrogenase-like, N-terminal domain"/>
    <property type="match status" value="1"/>
</dbReference>
<dbReference type="AlphaFoldDB" id="A0A9P4MTK2"/>
<evidence type="ECO:0000313" key="2">
    <source>
        <dbReference type="EMBL" id="KAF2196205.1"/>
    </source>
</evidence>
<evidence type="ECO:0000259" key="1">
    <source>
        <dbReference type="Pfam" id="PF08501"/>
    </source>
</evidence>
<dbReference type="GO" id="GO:0004764">
    <property type="term" value="F:shikimate 3-dehydrogenase (NADP+) activity"/>
    <property type="evidence" value="ECO:0007669"/>
    <property type="project" value="InterPro"/>
</dbReference>
<dbReference type="Gene3D" id="3.20.20.70">
    <property type="entry name" value="Aldolase class I"/>
    <property type="match status" value="1"/>
</dbReference>
<feature type="domain" description="Shikimate dehydrogenase substrate binding N-terminal" evidence="1">
    <location>
        <begin position="365"/>
        <end position="445"/>
    </location>
</feature>
<proteinExistence type="predicted"/>
<dbReference type="OrthoDB" id="4415835at2759"/>
<dbReference type="InterPro" id="IPR013708">
    <property type="entry name" value="Shikimate_DH-bd_N"/>
</dbReference>
<dbReference type="InterPro" id="IPR013785">
    <property type="entry name" value="Aldolase_TIM"/>
</dbReference>
<evidence type="ECO:0000313" key="3">
    <source>
        <dbReference type="Proteomes" id="UP000799536"/>
    </source>
</evidence>
<dbReference type="Gene3D" id="3.40.50.10860">
    <property type="entry name" value="Leucine Dehydrogenase, chain A, domain 1"/>
    <property type="match status" value="1"/>
</dbReference>